<dbReference type="SUPFAM" id="SSF63817">
    <property type="entry name" value="Sortase"/>
    <property type="match status" value="1"/>
</dbReference>
<keyword evidence="1" id="KW-0378">Hydrolase</keyword>
<dbReference type="Gene3D" id="2.40.260.10">
    <property type="entry name" value="Sortase"/>
    <property type="match status" value="1"/>
</dbReference>
<proteinExistence type="predicted"/>
<reference evidence="2 3" key="1">
    <citation type="submission" date="2020-07" db="EMBL/GenBank/DDBJ databases">
        <title>Sequencing the genomes of 1000 actinobacteria strains.</title>
        <authorList>
            <person name="Klenk H.-P."/>
        </authorList>
    </citation>
    <scope>NUCLEOTIDE SEQUENCE [LARGE SCALE GENOMIC DNA]</scope>
    <source>
        <strain evidence="2 3">DSM 19663</strain>
    </source>
</reference>
<evidence type="ECO:0000313" key="2">
    <source>
        <dbReference type="EMBL" id="MBA8847585.1"/>
    </source>
</evidence>
<dbReference type="GO" id="GO:0016787">
    <property type="term" value="F:hydrolase activity"/>
    <property type="evidence" value="ECO:0007669"/>
    <property type="project" value="UniProtKB-KW"/>
</dbReference>
<gene>
    <name evidence="2" type="ORF">FHX53_001170</name>
</gene>
<evidence type="ECO:0000313" key="3">
    <source>
        <dbReference type="Proteomes" id="UP000585905"/>
    </source>
</evidence>
<dbReference type="CDD" id="cd05829">
    <property type="entry name" value="Sortase_F"/>
    <property type="match status" value="1"/>
</dbReference>
<organism evidence="2 3">
    <name type="scientific">Microcella alkalica</name>
    <dbReference type="NCBI Taxonomy" id="355930"/>
    <lineage>
        <taxon>Bacteria</taxon>
        <taxon>Bacillati</taxon>
        <taxon>Actinomycetota</taxon>
        <taxon>Actinomycetes</taxon>
        <taxon>Micrococcales</taxon>
        <taxon>Microbacteriaceae</taxon>
        <taxon>Microcella</taxon>
    </lineage>
</organism>
<keyword evidence="3" id="KW-1185">Reference proteome</keyword>
<protein>
    <submittedName>
        <fullName evidence="2">Sortase (Surface protein transpeptidase)</fullName>
    </submittedName>
</protein>
<sequence length="172" mass="18163">MTATVTSPREVLDALAARVAPAPVALSVPDLGIEMAVLPQALDERGQMALPASAFDAGWYQYSAGPGASQGTTVLASHVFTVAEGEGPFLTLLNAQPGQLVSIVDAEGEQHEYRITTVEQIPKDDVPLDRIFTTVGDPRLVMVTCGGDYDADYASGVGRYQDNVIVTAERLS</sequence>
<accession>A0A839EE41</accession>
<dbReference type="EMBL" id="JACGWX010000002">
    <property type="protein sequence ID" value="MBA8847585.1"/>
    <property type="molecule type" value="Genomic_DNA"/>
</dbReference>
<dbReference type="Proteomes" id="UP000585905">
    <property type="component" value="Unassembled WGS sequence"/>
</dbReference>
<name>A0A839EE41_9MICO</name>
<dbReference type="AlphaFoldDB" id="A0A839EE41"/>
<dbReference type="InterPro" id="IPR005754">
    <property type="entry name" value="Sortase"/>
</dbReference>
<dbReference type="InterPro" id="IPR023365">
    <property type="entry name" value="Sortase_dom-sf"/>
</dbReference>
<comment type="caution">
    <text evidence="2">The sequence shown here is derived from an EMBL/GenBank/DDBJ whole genome shotgun (WGS) entry which is preliminary data.</text>
</comment>
<evidence type="ECO:0000256" key="1">
    <source>
        <dbReference type="ARBA" id="ARBA00022801"/>
    </source>
</evidence>
<dbReference type="Pfam" id="PF04203">
    <property type="entry name" value="Sortase"/>
    <property type="match status" value="1"/>
</dbReference>
<dbReference type="InterPro" id="IPR042001">
    <property type="entry name" value="Sortase_F"/>
</dbReference>